<accession>A0A835YPC0</accession>
<comment type="caution">
    <text evidence="3">The sequence shown here is derived from an EMBL/GenBank/DDBJ whole genome shotgun (WGS) entry which is preliminary data.</text>
</comment>
<keyword evidence="2" id="KW-0732">Signal</keyword>
<dbReference type="AlphaFoldDB" id="A0A835YPC0"/>
<organism evidence="3 4">
    <name type="scientific">Tribonema minus</name>
    <dbReference type="NCBI Taxonomy" id="303371"/>
    <lineage>
        <taxon>Eukaryota</taxon>
        <taxon>Sar</taxon>
        <taxon>Stramenopiles</taxon>
        <taxon>Ochrophyta</taxon>
        <taxon>PX clade</taxon>
        <taxon>Xanthophyceae</taxon>
        <taxon>Tribonematales</taxon>
        <taxon>Tribonemataceae</taxon>
        <taxon>Tribonema</taxon>
    </lineage>
</organism>
<proteinExistence type="predicted"/>
<protein>
    <submittedName>
        <fullName evidence="3">Uncharacterized protein</fullName>
    </submittedName>
</protein>
<feature type="region of interest" description="Disordered" evidence="1">
    <location>
        <begin position="187"/>
        <end position="206"/>
    </location>
</feature>
<reference evidence="3" key="1">
    <citation type="submission" date="2021-02" db="EMBL/GenBank/DDBJ databases">
        <title>First Annotated Genome of the Yellow-green Alga Tribonema minus.</title>
        <authorList>
            <person name="Mahan K.M."/>
        </authorList>
    </citation>
    <scope>NUCLEOTIDE SEQUENCE</scope>
    <source>
        <strain evidence="3">UTEX B ZZ1240</strain>
    </source>
</reference>
<feature type="chain" id="PRO_5032879118" evidence="2">
    <location>
        <begin position="20"/>
        <end position="245"/>
    </location>
</feature>
<feature type="signal peptide" evidence="2">
    <location>
        <begin position="1"/>
        <end position="19"/>
    </location>
</feature>
<keyword evidence="4" id="KW-1185">Reference proteome</keyword>
<evidence type="ECO:0000256" key="1">
    <source>
        <dbReference type="SAM" id="MobiDB-lite"/>
    </source>
</evidence>
<evidence type="ECO:0000256" key="2">
    <source>
        <dbReference type="SAM" id="SignalP"/>
    </source>
</evidence>
<sequence>MQALRLLCAALALVSTGAARRRRWEQQLVRNLANKGEDQQELRQQDHSQLFAGSYRSSGDTFALRSPDQRLELHVTALNGVAALWLKDSSGEEDAEAVHVAGVAGDTAYLQLRRYGQLVLTDALDESVAAAPQAQLYGLLSNGDVASRSRFQHARAHLTDDGDLCLRGQYAAVDIVCRRLAKKKKKKKGGKKGGAQGDTPAPTVAPTPEFSGTLTAPCCFRYASIVFSIFASSERRQHAITAVPV</sequence>
<name>A0A835YPC0_9STRA</name>
<evidence type="ECO:0000313" key="3">
    <source>
        <dbReference type="EMBL" id="KAG5178183.1"/>
    </source>
</evidence>
<dbReference type="EMBL" id="JAFCMP010000517">
    <property type="protein sequence ID" value="KAG5178183.1"/>
    <property type="molecule type" value="Genomic_DNA"/>
</dbReference>
<dbReference type="Proteomes" id="UP000664859">
    <property type="component" value="Unassembled WGS sequence"/>
</dbReference>
<evidence type="ECO:0000313" key="4">
    <source>
        <dbReference type="Proteomes" id="UP000664859"/>
    </source>
</evidence>
<gene>
    <name evidence="3" type="ORF">JKP88DRAFT_225627</name>
</gene>